<evidence type="ECO:0000313" key="1">
    <source>
        <dbReference type="EMBL" id="WMV54045.1"/>
    </source>
</evidence>
<evidence type="ECO:0000313" key="2">
    <source>
        <dbReference type="Proteomes" id="UP001234989"/>
    </source>
</evidence>
<proteinExistence type="predicted"/>
<name>A0AAF0UXU5_SOLVR</name>
<protein>
    <submittedName>
        <fullName evidence="1">Uncharacterized protein</fullName>
    </submittedName>
</protein>
<organism evidence="1 2">
    <name type="scientific">Solanum verrucosum</name>
    <dbReference type="NCBI Taxonomy" id="315347"/>
    <lineage>
        <taxon>Eukaryota</taxon>
        <taxon>Viridiplantae</taxon>
        <taxon>Streptophyta</taxon>
        <taxon>Embryophyta</taxon>
        <taxon>Tracheophyta</taxon>
        <taxon>Spermatophyta</taxon>
        <taxon>Magnoliopsida</taxon>
        <taxon>eudicotyledons</taxon>
        <taxon>Gunneridae</taxon>
        <taxon>Pentapetalae</taxon>
        <taxon>asterids</taxon>
        <taxon>lamiids</taxon>
        <taxon>Solanales</taxon>
        <taxon>Solanaceae</taxon>
        <taxon>Solanoideae</taxon>
        <taxon>Solaneae</taxon>
        <taxon>Solanum</taxon>
    </lineage>
</organism>
<accession>A0AAF0UXU5</accession>
<sequence>MRVDYPVRKRDGGLSLLVFGVQLEEKEIKGVLKTNVALRMEVKIFFHLEAIVHRMDKIKRSFLWLGNKEKGEKRFLFSQKGKILPEVDGRMDIKNRKNQSKALQVSKKVTTPYGVTLGRSIRPYWPLLKSQSTIKVHNSNKTIFWTDKGLLQKLFLELFPAAQHQHNTIVEAWIHQGWNLILKRHLNDWEIPRQSNFYKFLETLQGPQSGVDCLGRNSKGIYKEEVVNFFRVLFTQWTSAAQLNLPLLQGNSGSGEILVLMLEKHSTVTVQDRPLEDGVDEPIMTSYEVSSTDFTVVQFKEIHLL</sequence>
<dbReference type="Proteomes" id="UP001234989">
    <property type="component" value="Chromosome 11"/>
</dbReference>
<reference evidence="1" key="1">
    <citation type="submission" date="2023-08" db="EMBL/GenBank/DDBJ databases">
        <title>A de novo genome assembly of Solanum verrucosum Schlechtendal, a Mexican diploid species geographically isolated from the other diploid A-genome species in potato relatives.</title>
        <authorList>
            <person name="Hosaka K."/>
        </authorList>
    </citation>
    <scope>NUCLEOTIDE SEQUENCE</scope>
    <source>
        <tissue evidence="1">Young leaves</tissue>
    </source>
</reference>
<dbReference type="EMBL" id="CP133622">
    <property type="protein sequence ID" value="WMV54045.1"/>
    <property type="molecule type" value="Genomic_DNA"/>
</dbReference>
<dbReference type="AlphaFoldDB" id="A0AAF0UXU5"/>
<keyword evidence="2" id="KW-1185">Reference proteome</keyword>
<gene>
    <name evidence="1" type="ORF">MTR67_047430</name>
</gene>